<accession>A0A255DIP0</accession>
<dbReference type="EMBL" id="NOZR01000009">
    <property type="protein sequence ID" value="OYN79268.1"/>
    <property type="molecule type" value="Genomic_DNA"/>
</dbReference>
<dbReference type="Pfam" id="PF18702">
    <property type="entry name" value="DUF5642"/>
    <property type="match status" value="1"/>
</dbReference>
<dbReference type="InterPro" id="IPR041313">
    <property type="entry name" value="DUF5642"/>
</dbReference>
<protein>
    <recommendedName>
        <fullName evidence="2">DUF5642 domain-containing protein</fullName>
    </recommendedName>
</protein>
<sequence length="224" mass="22418">MRQLIVCLTALWLAACAAQPSPAPSPSSSPSLLPRGGSVNPANIKRIRTALPAGYEIADVSGPVSAAGLWGFGSGWTAAPAPCATLADPAPADPGARGYSASGSGGTVYVIVAVPGQGAPDDGLIGDCAHWTMTFAHTTGEVTLAPMSEAPHIDGAQTVAMTVATRTIVESGTETDGNAVTAQAYVDNHVVSVTLITDPGSPHPPLDSAVVGDLLVTTVSALRD</sequence>
<dbReference type="OrthoDB" id="4641260at2"/>
<dbReference type="RefSeq" id="WP_094480099.1">
    <property type="nucleotide sequence ID" value="NZ_NOZR01000009.1"/>
</dbReference>
<keyword evidence="4" id="KW-1185">Reference proteome</keyword>
<keyword evidence="1" id="KW-0732">Signal</keyword>
<feature type="signal peptide" evidence="1">
    <location>
        <begin position="1"/>
        <end position="17"/>
    </location>
</feature>
<comment type="caution">
    <text evidence="3">The sequence shown here is derived from an EMBL/GenBank/DDBJ whole genome shotgun (WGS) entry which is preliminary data.</text>
</comment>
<evidence type="ECO:0000259" key="2">
    <source>
        <dbReference type="Pfam" id="PF18702"/>
    </source>
</evidence>
<dbReference type="PROSITE" id="PS51257">
    <property type="entry name" value="PROKAR_LIPOPROTEIN"/>
    <property type="match status" value="1"/>
</dbReference>
<name>A0A255DIP0_9MYCO</name>
<gene>
    <name evidence="3" type="ORF">CG716_12980</name>
</gene>
<feature type="domain" description="DUF5642" evidence="2">
    <location>
        <begin position="40"/>
        <end position="223"/>
    </location>
</feature>
<dbReference type="Proteomes" id="UP000216063">
    <property type="component" value="Unassembled WGS sequence"/>
</dbReference>
<evidence type="ECO:0000313" key="3">
    <source>
        <dbReference type="EMBL" id="OYN79268.1"/>
    </source>
</evidence>
<reference evidence="3 4" key="1">
    <citation type="submission" date="2017-07" db="EMBL/GenBank/DDBJ databases">
        <title>The new phylogeny of genus Mycobacterium.</title>
        <authorList>
            <person name="Tortoli E."/>
            <person name="Trovato A."/>
            <person name="Cirillo D.M."/>
        </authorList>
    </citation>
    <scope>NUCLEOTIDE SEQUENCE [LARGE SCALE GENOMIC DNA]</scope>
    <source>
        <strain evidence="3 4">ATCC 33027</strain>
    </source>
</reference>
<evidence type="ECO:0000256" key="1">
    <source>
        <dbReference type="SAM" id="SignalP"/>
    </source>
</evidence>
<evidence type="ECO:0000313" key="4">
    <source>
        <dbReference type="Proteomes" id="UP000216063"/>
    </source>
</evidence>
<proteinExistence type="predicted"/>
<organism evidence="3 4">
    <name type="scientific">Mycolicibacterium sphagni</name>
    <dbReference type="NCBI Taxonomy" id="1786"/>
    <lineage>
        <taxon>Bacteria</taxon>
        <taxon>Bacillati</taxon>
        <taxon>Actinomycetota</taxon>
        <taxon>Actinomycetes</taxon>
        <taxon>Mycobacteriales</taxon>
        <taxon>Mycobacteriaceae</taxon>
        <taxon>Mycolicibacterium</taxon>
    </lineage>
</organism>
<feature type="chain" id="PRO_5039453345" description="DUF5642 domain-containing protein" evidence="1">
    <location>
        <begin position="18"/>
        <end position="224"/>
    </location>
</feature>
<dbReference type="AlphaFoldDB" id="A0A255DIP0"/>